<comment type="caution">
    <text evidence="3">The sequence shown here is derived from an EMBL/GenBank/DDBJ whole genome shotgun (WGS) entry which is preliminary data.</text>
</comment>
<feature type="region of interest" description="Disordered" evidence="1">
    <location>
        <begin position="25"/>
        <end position="83"/>
    </location>
</feature>
<dbReference type="Proteomes" id="UP001645859">
    <property type="component" value="Unassembled WGS sequence"/>
</dbReference>
<evidence type="ECO:0000313" key="4">
    <source>
        <dbReference type="Proteomes" id="UP001645859"/>
    </source>
</evidence>
<reference evidence="3 4" key="1">
    <citation type="submission" date="2018-09" db="EMBL/GenBank/DDBJ databases">
        <title>Comparative genomics of Leucobacter spp.</title>
        <authorList>
            <person name="Reis A.C."/>
            <person name="Kolvenbach B.A."/>
            <person name="Corvini P.F.X."/>
            <person name="Nunes O.C."/>
        </authorList>
    </citation>
    <scope>NUCLEOTIDE SEQUENCE [LARGE SCALE GENOMIC DNA]</scope>
    <source>
        <strain evidence="3 4">TAN 31504</strain>
    </source>
</reference>
<evidence type="ECO:0000256" key="2">
    <source>
        <dbReference type="SAM" id="SignalP"/>
    </source>
</evidence>
<protein>
    <submittedName>
        <fullName evidence="3">Uncharacterized protein</fullName>
    </submittedName>
</protein>
<dbReference type="EMBL" id="QYAC01000002">
    <property type="protein sequence ID" value="MBL3678680.1"/>
    <property type="molecule type" value="Genomic_DNA"/>
</dbReference>
<keyword evidence="2" id="KW-0732">Signal</keyword>
<proteinExistence type="predicted"/>
<accession>A0ABS1SDZ5</accession>
<dbReference type="RefSeq" id="WP_202343930.1">
    <property type="nucleotide sequence ID" value="NZ_BAAAPI010000008.1"/>
</dbReference>
<gene>
    <name evidence="3" type="ORF">D3230_05125</name>
</gene>
<evidence type="ECO:0000313" key="3">
    <source>
        <dbReference type="EMBL" id="MBL3678680.1"/>
    </source>
</evidence>
<feature type="compositionally biased region" description="Low complexity" evidence="1">
    <location>
        <begin position="43"/>
        <end position="57"/>
    </location>
</feature>
<feature type="compositionally biased region" description="Pro residues" evidence="1">
    <location>
        <begin position="32"/>
        <end position="42"/>
    </location>
</feature>
<organism evidence="3 4">
    <name type="scientific">Leucobacter chromiireducens subsp. solipictus</name>
    <dbReference type="NCBI Taxonomy" id="398235"/>
    <lineage>
        <taxon>Bacteria</taxon>
        <taxon>Bacillati</taxon>
        <taxon>Actinomycetota</taxon>
        <taxon>Actinomycetes</taxon>
        <taxon>Micrococcales</taxon>
        <taxon>Microbacteriaceae</taxon>
        <taxon>Leucobacter</taxon>
    </lineage>
</organism>
<feature type="signal peptide" evidence="2">
    <location>
        <begin position="1"/>
        <end position="30"/>
    </location>
</feature>
<keyword evidence="4" id="KW-1185">Reference proteome</keyword>
<evidence type="ECO:0000256" key="1">
    <source>
        <dbReference type="SAM" id="MobiDB-lite"/>
    </source>
</evidence>
<sequence>MTLAAALTATATACAPFTLSLSVPATSAPAEVPGPAPQPSSAPEPEATAPAAPKRAANVCADGSTPREMRFTDASPNGRWGGTIREHGGKSYRLEATVEDRGCEVTGTFTYVELGCSGTWSAPAAEDVSEPQPGPRGIRARITETVTQDPDQACASTAQVQLVYGPAGMLYASGWDMPDGSDMESRAQLEPLP</sequence>
<name>A0ABS1SDZ5_9MICO</name>
<feature type="chain" id="PRO_5045322864" evidence="2">
    <location>
        <begin position="31"/>
        <end position="193"/>
    </location>
</feature>